<feature type="transmembrane region" description="Helical" evidence="1">
    <location>
        <begin position="60"/>
        <end position="82"/>
    </location>
</feature>
<keyword evidence="1" id="KW-0812">Transmembrane</keyword>
<keyword evidence="1" id="KW-1133">Transmembrane helix</keyword>
<dbReference type="AlphaFoldDB" id="A0A368VZ34"/>
<name>A0A368VZ34_9ACTN</name>
<dbReference type="Pfam" id="PF13630">
    <property type="entry name" value="SdpI"/>
    <property type="match status" value="1"/>
</dbReference>
<dbReference type="InterPro" id="IPR025962">
    <property type="entry name" value="SdpI/YhfL"/>
</dbReference>
<comment type="caution">
    <text evidence="2">The sequence shown here is derived from an EMBL/GenBank/DDBJ whole genome shotgun (WGS) entry which is preliminary data.</text>
</comment>
<proteinExistence type="predicted"/>
<feature type="transmembrane region" description="Helical" evidence="1">
    <location>
        <begin position="88"/>
        <end position="109"/>
    </location>
</feature>
<sequence length="146" mass="14231">MSVTPVVRLILCALLLLGGAALVFVGWRSLRGRLPRNNYVGVRTPATMRNGDAFELGNRVAAPATLGSGAVLLLSGTSLPMLTTTLSAAMVLGIGFVGALALAIVGGVLGHRAAATVPATGTASGAVSANPCAGCAGGCCGSLQGG</sequence>
<evidence type="ECO:0000313" key="3">
    <source>
        <dbReference type="Proteomes" id="UP000253495"/>
    </source>
</evidence>
<dbReference type="Proteomes" id="UP000253495">
    <property type="component" value="Unassembled WGS sequence"/>
</dbReference>
<keyword evidence="1" id="KW-0472">Membrane</keyword>
<gene>
    <name evidence="2" type="ORF">DFQ14_101557</name>
</gene>
<evidence type="ECO:0000256" key="1">
    <source>
        <dbReference type="SAM" id="Phobius"/>
    </source>
</evidence>
<keyword evidence="3" id="KW-1185">Reference proteome</keyword>
<organism evidence="2 3">
    <name type="scientific">Halopolyspora algeriensis</name>
    <dbReference type="NCBI Taxonomy" id="1500506"/>
    <lineage>
        <taxon>Bacteria</taxon>
        <taxon>Bacillati</taxon>
        <taxon>Actinomycetota</taxon>
        <taxon>Actinomycetes</taxon>
        <taxon>Actinomycetes incertae sedis</taxon>
        <taxon>Halopolyspora</taxon>
    </lineage>
</organism>
<evidence type="ECO:0000313" key="2">
    <source>
        <dbReference type="EMBL" id="RCW47211.1"/>
    </source>
</evidence>
<accession>A0A368VZ34</accession>
<dbReference type="EMBL" id="QPJC01000001">
    <property type="protein sequence ID" value="RCW47211.1"/>
    <property type="molecule type" value="Genomic_DNA"/>
</dbReference>
<reference evidence="2 3" key="1">
    <citation type="submission" date="2018-07" db="EMBL/GenBank/DDBJ databases">
        <title>Genomic Encyclopedia of Type Strains, Phase III (KMG-III): the genomes of soil and plant-associated and newly described type strains.</title>
        <authorList>
            <person name="Whitman W."/>
        </authorList>
    </citation>
    <scope>NUCLEOTIDE SEQUENCE [LARGE SCALE GENOMIC DNA]</scope>
    <source>
        <strain evidence="2 3">CECT 8575</strain>
    </source>
</reference>
<protein>
    <submittedName>
        <fullName evidence="2">SdpI/YhfL family protein</fullName>
    </submittedName>
</protein>
<feature type="transmembrane region" description="Helical" evidence="1">
    <location>
        <begin position="6"/>
        <end position="27"/>
    </location>
</feature>